<dbReference type="Proteomes" id="UP000321331">
    <property type="component" value="Unassembled WGS sequence"/>
</dbReference>
<sequence>MIERGTPVLINFRTVAQVTALLLILASLFTSPDFKVDACRHVAPSAAVSDGSVTQLRSLWDVPDGVEPNRTEPWKLAVNARFRSHLQVYQT</sequence>
<accession>A0A5C6T9X3</accession>
<organism evidence="1 2">
    <name type="scientific">Fusarium oxysporum f. sp. cubense</name>
    <dbReference type="NCBI Taxonomy" id="61366"/>
    <lineage>
        <taxon>Eukaryota</taxon>
        <taxon>Fungi</taxon>
        <taxon>Dikarya</taxon>
        <taxon>Ascomycota</taxon>
        <taxon>Pezizomycotina</taxon>
        <taxon>Sordariomycetes</taxon>
        <taxon>Hypocreomycetidae</taxon>
        <taxon>Hypocreales</taxon>
        <taxon>Nectriaceae</taxon>
        <taxon>Fusarium</taxon>
        <taxon>Fusarium oxysporum species complex</taxon>
    </lineage>
</organism>
<evidence type="ECO:0000313" key="1">
    <source>
        <dbReference type="EMBL" id="TXC07432.1"/>
    </source>
</evidence>
<evidence type="ECO:0000313" key="2">
    <source>
        <dbReference type="Proteomes" id="UP000321331"/>
    </source>
</evidence>
<proteinExistence type="predicted"/>
<gene>
    <name evidence="1" type="ORF">FocTR4_00003480</name>
</gene>
<reference evidence="1 2" key="1">
    <citation type="submission" date="2019-07" db="EMBL/GenBank/DDBJ databases">
        <title>The First High-Quality Draft Genome Sequence of the Causal Agent of the Current Panama Disease Epidemic.</title>
        <authorList>
            <person name="Warmington R.J."/>
            <person name="Kay W."/>
            <person name="Jeffries A."/>
            <person name="Bebber D."/>
            <person name="Moore K."/>
            <person name="Studholme D.J."/>
        </authorList>
    </citation>
    <scope>NUCLEOTIDE SEQUENCE [LARGE SCALE GENOMIC DNA]</scope>
    <source>
        <strain evidence="1 2">TR4</strain>
    </source>
</reference>
<comment type="caution">
    <text evidence="1">The sequence shown here is derived from an EMBL/GenBank/DDBJ whole genome shotgun (WGS) entry which is preliminary data.</text>
</comment>
<name>A0A5C6T9X3_FUSOC</name>
<protein>
    <submittedName>
        <fullName evidence="1">Uncharacterized protein</fullName>
    </submittedName>
</protein>
<dbReference type="EMBL" id="VMNF01000005">
    <property type="protein sequence ID" value="TXC07432.1"/>
    <property type="molecule type" value="Genomic_DNA"/>
</dbReference>
<dbReference type="AlphaFoldDB" id="A0A5C6T9X3"/>